<feature type="region of interest" description="Disordered" evidence="1">
    <location>
        <begin position="13"/>
        <end position="38"/>
    </location>
</feature>
<protein>
    <submittedName>
        <fullName evidence="3">Uncharacterized protein</fullName>
    </submittedName>
</protein>
<keyword evidence="2" id="KW-0472">Membrane</keyword>
<evidence type="ECO:0000256" key="2">
    <source>
        <dbReference type="SAM" id="Phobius"/>
    </source>
</evidence>
<evidence type="ECO:0000256" key="1">
    <source>
        <dbReference type="SAM" id="MobiDB-lite"/>
    </source>
</evidence>
<proteinExistence type="predicted"/>
<evidence type="ECO:0000313" key="4">
    <source>
        <dbReference type="Proteomes" id="UP001229421"/>
    </source>
</evidence>
<feature type="transmembrane region" description="Helical" evidence="2">
    <location>
        <begin position="72"/>
        <end position="98"/>
    </location>
</feature>
<keyword evidence="2" id="KW-0812">Transmembrane</keyword>
<dbReference type="EMBL" id="JAUHHV010000001">
    <property type="protein sequence ID" value="KAK1434428.1"/>
    <property type="molecule type" value="Genomic_DNA"/>
</dbReference>
<sequence>MVATIDGPRWFGGGVAKEKGETPDLRFNNNDDEDDELDLSPLKQISPLPLSSPSPHVSESLFNVAGNVRSGVVVVFISVISVAAATSTPQVILLWILFGFHLSFLTNKAGQTVLTVVHDIFQFV</sequence>
<keyword evidence="2" id="KW-1133">Transmembrane helix</keyword>
<reference evidence="3" key="1">
    <citation type="journal article" date="2023" name="bioRxiv">
        <title>Improved chromosome-level genome assembly for marigold (Tagetes erecta).</title>
        <authorList>
            <person name="Jiang F."/>
            <person name="Yuan L."/>
            <person name="Wang S."/>
            <person name="Wang H."/>
            <person name="Xu D."/>
            <person name="Wang A."/>
            <person name="Fan W."/>
        </authorList>
    </citation>
    <scope>NUCLEOTIDE SEQUENCE</scope>
    <source>
        <strain evidence="3">WSJ</strain>
        <tissue evidence="3">Leaf</tissue>
    </source>
</reference>
<dbReference type="AlphaFoldDB" id="A0AAD8L4I8"/>
<accession>A0AAD8L4I8</accession>
<dbReference type="Proteomes" id="UP001229421">
    <property type="component" value="Unassembled WGS sequence"/>
</dbReference>
<gene>
    <name evidence="3" type="ORF">QVD17_00168</name>
</gene>
<comment type="caution">
    <text evidence="3">The sequence shown here is derived from an EMBL/GenBank/DDBJ whole genome shotgun (WGS) entry which is preliminary data.</text>
</comment>
<evidence type="ECO:0000313" key="3">
    <source>
        <dbReference type="EMBL" id="KAK1434428.1"/>
    </source>
</evidence>
<keyword evidence="4" id="KW-1185">Reference proteome</keyword>
<name>A0AAD8L4I8_TARER</name>
<organism evidence="3 4">
    <name type="scientific">Tagetes erecta</name>
    <name type="common">African marigold</name>
    <dbReference type="NCBI Taxonomy" id="13708"/>
    <lineage>
        <taxon>Eukaryota</taxon>
        <taxon>Viridiplantae</taxon>
        <taxon>Streptophyta</taxon>
        <taxon>Embryophyta</taxon>
        <taxon>Tracheophyta</taxon>
        <taxon>Spermatophyta</taxon>
        <taxon>Magnoliopsida</taxon>
        <taxon>eudicotyledons</taxon>
        <taxon>Gunneridae</taxon>
        <taxon>Pentapetalae</taxon>
        <taxon>asterids</taxon>
        <taxon>campanulids</taxon>
        <taxon>Asterales</taxon>
        <taxon>Asteraceae</taxon>
        <taxon>Asteroideae</taxon>
        <taxon>Heliantheae alliance</taxon>
        <taxon>Tageteae</taxon>
        <taxon>Tagetes</taxon>
    </lineage>
</organism>